<feature type="domain" description="Nitrile hydratase beta subunit-like N-terminal" evidence="1">
    <location>
        <begin position="11"/>
        <end position="95"/>
    </location>
</feature>
<accession>A0A2I7KAU9</accession>
<evidence type="ECO:0000259" key="1">
    <source>
        <dbReference type="Pfam" id="PF21006"/>
    </source>
</evidence>
<dbReference type="InterPro" id="IPR008990">
    <property type="entry name" value="Elect_transpt_acc-like_dom_sf"/>
</dbReference>
<dbReference type="Gene3D" id="1.10.472.20">
    <property type="entry name" value="Nitrile hydratase, beta subunit"/>
    <property type="match status" value="1"/>
</dbReference>
<dbReference type="SUPFAM" id="SSF50090">
    <property type="entry name" value="Electron transport accessory proteins"/>
    <property type="match status" value="1"/>
</dbReference>
<dbReference type="NCBIfam" id="TIGR03889">
    <property type="entry name" value="nitrile_acc"/>
    <property type="match status" value="1"/>
</dbReference>
<protein>
    <submittedName>
        <fullName evidence="2">Nitrile hydratase accessory protein</fullName>
    </submittedName>
</protein>
<organism evidence="2 3">
    <name type="scientific">Phaeobacter inhibens</name>
    <dbReference type="NCBI Taxonomy" id="221822"/>
    <lineage>
        <taxon>Bacteria</taxon>
        <taxon>Pseudomonadati</taxon>
        <taxon>Pseudomonadota</taxon>
        <taxon>Alphaproteobacteria</taxon>
        <taxon>Rhodobacterales</taxon>
        <taxon>Roseobacteraceae</taxon>
        <taxon>Phaeobacter</taxon>
    </lineage>
</organism>
<name>A0A2I7KAU9_9RHOB</name>
<evidence type="ECO:0000313" key="2">
    <source>
        <dbReference type="EMBL" id="AUQ99718.1"/>
    </source>
</evidence>
<dbReference type="InterPro" id="IPR049054">
    <property type="entry name" value="CN_hydtase_beta-like_N"/>
</dbReference>
<dbReference type="Pfam" id="PF21006">
    <property type="entry name" value="NHase_beta_N"/>
    <property type="match status" value="1"/>
</dbReference>
<evidence type="ECO:0000313" key="3">
    <source>
        <dbReference type="Proteomes" id="UP000236447"/>
    </source>
</evidence>
<dbReference type="InterPro" id="IPR023808">
    <property type="entry name" value="Nitrile_Hydratase_acc_put"/>
</dbReference>
<dbReference type="InterPro" id="IPR042262">
    <property type="entry name" value="CN_hydtase_beta_C"/>
</dbReference>
<proteinExistence type="predicted"/>
<sequence>MSAFDTSTAKRPEPAFDQPWHAQVFALTVHLNENGAFSWGDWVSRFSATLRRHGLAKDLNGGEDYFAAWLETLEQYLAEAGTVAAEEAEDMRRKWEVAYLATPHGQPVRLAETAVQED</sequence>
<dbReference type="EMBL" id="CP010725">
    <property type="protein sequence ID" value="AUQ99718.1"/>
    <property type="molecule type" value="Genomic_DNA"/>
</dbReference>
<reference evidence="2 3" key="1">
    <citation type="journal article" date="2017" name="Front. Microbiol.">
        <title>Phaeobacter piscinae sp. nov., a species of the Roseobacter group and potential aquaculture probiont.</title>
        <authorList>
            <person name="Sonnenschein E.C."/>
            <person name="Phippen C.B.W."/>
            <person name="Nielsen K.F."/>
            <person name="Mateiu R.V."/>
            <person name="Melchiorsen J."/>
            <person name="Gram L."/>
            <person name="Overmann J."/>
            <person name="Freese H.M."/>
        </authorList>
    </citation>
    <scope>NUCLEOTIDE SEQUENCE [LARGE SCALE GENOMIC DNA]</scope>
    <source>
        <strain evidence="2 3">P88</strain>
    </source>
</reference>
<dbReference type="Proteomes" id="UP000236447">
    <property type="component" value="Chromosome"/>
</dbReference>
<dbReference type="AlphaFoldDB" id="A0A2I7KAU9"/>
<dbReference type="RefSeq" id="WP_102883775.1">
    <property type="nucleotide sequence ID" value="NZ_CP010725.1"/>
</dbReference>
<reference evidence="2 3" key="2">
    <citation type="journal article" date="2017" name="Genome Biol. Evol.">
        <title>Trajectories and Drivers of Genome Evolution in Surface-Associated Marine Phaeobacter.</title>
        <authorList>
            <person name="Freese H.M."/>
            <person name="Sikorski J."/>
            <person name="Bunk B."/>
            <person name="Scheuner C."/>
            <person name="Meier-Kolthoff J.P."/>
            <person name="Sproer C."/>
            <person name="Gram L."/>
            <person name="Overmann J."/>
        </authorList>
    </citation>
    <scope>NUCLEOTIDE SEQUENCE [LARGE SCALE GENOMIC DNA]</scope>
    <source>
        <strain evidence="2 3">P88</strain>
    </source>
</reference>
<gene>
    <name evidence="2" type="ORF">PhaeoP88_02363</name>
</gene>